<dbReference type="STRING" id="299467.A0A443SAY0"/>
<dbReference type="VEuPathDB" id="VectorBase:LDEU007319"/>
<dbReference type="Pfam" id="PF25121">
    <property type="entry name" value="RRM_ESF1"/>
    <property type="match status" value="1"/>
</dbReference>
<dbReference type="InterPro" id="IPR056750">
    <property type="entry name" value="RRM_ESF1"/>
</dbReference>
<feature type="domain" description="NUC153" evidence="6">
    <location>
        <begin position="489"/>
        <end position="516"/>
    </location>
</feature>
<keyword evidence="4" id="KW-0539">Nucleus</keyword>
<dbReference type="GO" id="GO:0005730">
    <property type="term" value="C:nucleolus"/>
    <property type="evidence" value="ECO:0007669"/>
    <property type="project" value="UniProtKB-SubCell"/>
</dbReference>
<evidence type="ECO:0000256" key="4">
    <source>
        <dbReference type="ARBA" id="ARBA00023242"/>
    </source>
</evidence>
<comment type="subcellular location">
    <subcellularLocation>
        <location evidence="1">Nucleus</location>
        <location evidence="1">Nucleolus</location>
    </subcellularLocation>
</comment>
<dbReference type="EMBL" id="NCKV01004493">
    <property type="protein sequence ID" value="RWS24721.1"/>
    <property type="molecule type" value="Genomic_DNA"/>
</dbReference>
<evidence type="ECO:0000256" key="5">
    <source>
        <dbReference type="SAM" id="MobiDB-lite"/>
    </source>
</evidence>
<dbReference type="OrthoDB" id="431825at2759"/>
<feature type="region of interest" description="Disordered" evidence="5">
    <location>
        <begin position="405"/>
        <end position="437"/>
    </location>
</feature>
<dbReference type="AlphaFoldDB" id="A0A443SAY0"/>
<dbReference type="InterPro" id="IPR039754">
    <property type="entry name" value="Esf1"/>
</dbReference>
<dbReference type="GO" id="GO:0006364">
    <property type="term" value="P:rRNA processing"/>
    <property type="evidence" value="ECO:0007669"/>
    <property type="project" value="InterPro"/>
</dbReference>
<protein>
    <submittedName>
        <fullName evidence="8">ESF1-like protein</fullName>
    </submittedName>
</protein>
<comment type="caution">
    <text evidence="8">The sequence shown here is derived from an EMBL/GenBank/DDBJ whole genome shotgun (WGS) entry which is preliminary data.</text>
</comment>
<evidence type="ECO:0000259" key="6">
    <source>
        <dbReference type="Pfam" id="PF08159"/>
    </source>
</evidence>
<evidence type="ECO:0000256" key="3">
    <source>
        <dbReference type="ARBA" id="ARBA00023054"/>
    </source>
</evidence>
<evidence type="ECO:0000313" key="9">
    <source>
        <dbReference type="Proteomes" id="UP000288716"/>
    </source>
</evidence>
<evidence type="ECO:0000256" key="2">
    <source>
        <dbReference type="ARBA" id="ARBA00009087"/>
    </source>
</evidence>
<dbReference type="InterPro" id="IPR012580">
    <property type="entry name" value="NUC153"/>
</dbReference>
<keyword evidence="9" id="KW-1185">Reference proteome</keyword>
<comment type="similarity">
    <text evidence="2">Belongs to the ESF1 family.</text>
</comment>
<feature type="domain" description="ESF1 RRM" evidence="7">
    <location>
        <begin position="132"/>
        <end position="285"/>
    </location>
</feature>
<proteinExistence type="inferred from homology"/>
<organism evidence="8 9">
    <name type="scientific">Leptotrombidium deliense</name>
    <dbReference type="NCBI Taxonomy" id="299467"/>
    <lineage>
        <taxon>Eukaryota</taxon>
        <taxon>Metazoa</taxon>
        <taxon>Ecdysozoa</taxon>
        <taxon>Arthropoda</taxon>
        <taxon>Chelicerata</taxon>
        <taxon>Arachnida</taxon>
        <taxon>Acari</taxon>
        <taxon>Acariformes</taxon>
        <taxon>Trombidiformes</taxon>
        <taxon>Prostigmata</taxon>
        <taxon>Anystina</taxon>
        <taxon>Parasitengona</taxon>
        <taxon>Trombiculoidea</taxon>
        <taxon>Trombiculidae</taxon>
        <taxon>Leptotrombidium</taxon>
    </lineage>
</organism>
<feature type="compositionally biased region" description="Basic and acidic residues" evidence="5">
    <location>
        <begin position="74"/>
        <end position="93"/>
    </location>
</feature>
<sequence>MDERFTAVVSDPRFRSLKKSEKKVKVDKRFHGMFREERFKTKSCDKRGKILQEDSSEKLHRFYELTSESDDESELNKKDEQKKSKVPDARGENNDDFSESSSDDEISEDENEVDHEWGELDKEVMRSEAVSNRLAICNIDWDRIKAVDIFVLVNSFKPNEGSIVSVKIFPSEFGKQRMQEESLKGPKELVEVTLGENDVDPFEKSMHDDEQIINDGCSYITEKLRKYQLNRLKYYYAVVECDTIETAVALYDHLDGMEYESSASALDLRFIPDKISFDETPSSECYAMPDLVIYKPPNFITTALQQSKVRLTWDETDPKRMSKMQNAFKCSNKTDDDINAYLASEISDNDESDTFSDCSNTEINVKIEKYKSLLQSLDKNCDDEDVDVEVSWEPDLKAAAESFVNEKQNEKDTSVFQKERRKKKNKRKIDDTSEETHAGVVDEEEFQTLDLVSMEDEQKDHFNFQNIIEKQKGKNKDSIADDFQVDVDDNRFSAIYTSSAFSIDQSNPNFRRTNGMNKLLHQKQKYKQKKMKTDEDVKDNSLCSLINSVKSKTKNNKRFEKR</sequence>
<dbReference type="Pfam" id="PF08159">
    <property type="entry name" value="NUC153"/>
    <property type="match status" value="1"/>
</dbReference>
<evidence type="ECO:0000313" key="8">
    <source>
        <dbReference type="EMBL" id="RWS24721.1"/>
    </source>
</evidence>
<feature type="region of interest" description="Disordered" evidence="5">
    <location>
        <begin position="63"/>
        <end position="114"/>
    </location>
</feature>
<accession>A0A443SAY0</accession>
<name>A0A443SAY0_9ACAR</name>
<feature type="compositionally biased region" description="Acidic residues" evidence="5">
    <location>
        <begin position="94"/>
        <end position="113"/>
    </location>
</feature>
<dbReference type="PANTHER" id="PTHR12202">
    <property type="entry name" value="ESF1 HOMOLOG"/>
    <property type="match status" value="1"/>
</dbReference>
<dbReference type="Proteomes" id="UP000288716">
    <property type="component" value="Unassembled WGS sequence"/>
</dbReference>
<keyword evidence="3" id="KW-0175">Coiled coil</keyword>
<dbReference type="PANTHER" id="PTHR12202:SF0">
    <property type="entry name" value="ESF1 HOMOLOG"/>
    <property type="match status" value="1"/>
</dbReference>
<evidence type="ECO:0000256" key="1">
    <source>
        <dbReference type="ARBA" id="ARBA00004604"/>
    </source>
</evidence>
<evidence type="ECO:0000259" key="7">
    <source>
        <dbReference type="Pfam" id="PF25121"/>
    </source>
</evidence>
<reference evidence="8 9" key="1">
    <citation type="journal article" date="2018" name="Gigascience">
        <title>Genomes of trombidid mites reveal novel predicted allergens and laterally-transferred genes associated with secondary metabolism.</title>
        <authorList>
            <person name="Dong X."/>
            <person name="Chaisiri K."/>
            <person name="Xia D."/>
            <person name="Armstrong S.D."/>
            <person name="Fang Y."/>
            <person name="Donnelly M.J."/>
            <person name="Kadowaki T."/>
            <person name="McGarry J.W."/>
            <person name="Darby A.C."/>
            <person name="Makepeace B.L."/>
        </authorList>
    </citation>
    <scope>NUCLEOTIDE SEQUENCE [LARGE SCALE GENOMIC DNA]</scope>
    <source>
        <strain evidence="8">UoL-UT</strain>
    </source>
</reference>
<feature type="compositionally biased region" description="Basic and acidic residues" evidence="5">
    <location>
        <begin position="428"/>
        <end position="437"/>
    </location>
</feature>
<gene>
    <name evidence="8" type="ORF">B4U80_06990</name>
</gene>
<dbReference type="GO" id="GO:0003723">
    <property type="term" value="F:RNA binding"/>
    <property type="evidence" value="ECO:0007669"/>
    <property type="project" value="TreeGrafter"/>
</dbReference>